<evidence type="ECO:0000259" key="6">
    <source>
        <dbReference type="PROSITE" id="PS51898"/>
    </source>
</evidence>
<keyword evidence="11" id="KW-1185">Reference proteome</keyword>
<sequence>MKNDITRFIASKQLSESSKKAYYYDLQQFVEVVSGKITPEKLSLYEHSLADLKVSAKKRKLSAVNQFLYFLYEQGKLERFYKLNNQEKMVTQPADCSLLDYGCFYQETSQKAGQLIALLIVELGLLPQEIQHLTPADVDSQFAVLRLKRSGMVRILQVPERLLPYLVAQLSEGQYLFDHKGKPYSRQWFFTQLKAFLSTYGFETLSAQDLRQQYILHQKEAGKSILEISKQLGLKSPITLEKYYTS</sequence>
<evidence type="ECO:0000259" key="7">
    <source>
        <dbReference type="PROSITE" id="PS51900"/>
    </source>
</evidence>
<evidence type="ECO:0000256" key="5">
    <source>
        <dbReference type="HAMAP-Rule" id="MF_01817"/>
    </source>
</evidence>
<evidence type="ECO:0000256" key="3">
    <source>
        <dbReference type="ARBA" id="ARBA00023125"/>
    </source>
</evidence>
<reference evidence="8 10" key="1">
    <citation type="submission" date="2019-08" db="EMBL/GenBank/DDBJ databases">
        <title>In-depth cultivation of the pig gut microbiome towards novel bacterial diversity and tailored functional studies.</title>
        <authorList>
            <person name="Wylensek D."/>
            <person name="Hitch T.C.A."/>
            <person name="Clavel T."/>
        </authorList>
    </citation>
    <scope>NUCLEOTIDE SEQUENCE [LARGE SCALE GENOMIC DNA]</scope>
    <source>
        <strain evidence="8 10">BL-178-WT-3A</strain>
    </source>
</reference>
<feature type="active site" description="O-(3'-phospho-DNA)-tyrosine intermediate" evidence="5">
    <location>
        <position position="243"/>
    </location>
</feature>
<evidence type="ECO:0000313" key="9">
    <source>
        <dbReference type="EMBL" id="WBB07263.1"/>
    </source>
</evidence>
<dbReference type="InterPro" id="IPR044068">
    <property type="entry name" value="CB"/>
</dbReference>
<dbReference type="GO" id="GO:0005737">
    <property type="term" value="C:cytoplasm"/>
    <property type="evidence" value="ECO:0007669"/>
    <property type="project" value="UniProtKB-SubCell"/>
</dbReference>
<evidence type="ECO:0000313" key="11">
    <source>
        <dbReference type="Proteomes" id="UP001212085"/>
    </source>
</evidence>
<dbReference type="EMBL" id="CP114883">
    <property type="protein sequence ID" value="WBB07263.1"/>
    <property type="molecule type" value="Genomic_DNA"/>
</dbReference>
<dbReference type="PROSITE" id="PS51900">
    <property type="entry name" value="CB"/>
    <property type="match status" value="1"/>
</dbReference>
<evidence type="ECO:0000256" key="2">
    <source>
        <dbReference type="ARBA" id="ARBA00022908"/>
    </source>
</evidence>
<accession>A0A6N7X3V8</accession>
<gene>
    <name evidence="8" type="primary">xerD</name>
    <name evidence="8" type="ORF">FYJ82_02745</name>
    <name evidence="9" type="ORF">O6R09_07390</name>
</gene>
<dbReference type="CDD" id="cd01190">
    <property type="entry name" value="INT_StrepXerD_C_like"/>
    <property type="match status" value="1"/>
</dbReference>
<dbReference type="SUPFAM" id="SSF56349">
    <property type="entry name" value="DNA breaking-rejoining enzymes"/>
    <property type="match status" value="1"/>
</dbReference>
<comment type="similarity">
    <text evidence="5">Belongs to the 'phage' integrase family. XerD-like subfamily.</text>
</comment>
<dbReference type="InterPro" id="IPR020876">
    <property type="entry name" value="Tyrosine_recombinase_XerD-like"/>
</dbReference>
<dbReference type="GO" id="GO:0003677">
    <property type="term" value="F:DNA binding"/>
    <property type="evidence" value="ECO:0007669"/>
    <property type="project" value="UniProtKB-UniRule"/>
</dbReference>
<protein>
    <recommendedName>
        <fullName evidence="5">Tyrosine recombinase XerD-like</fullName>
    </recommendedName>
</protein>
<evidence type="ECO:0000313" key="10">
    <source>
        <dbReference type="Proteomes" id="UP000471052"/>
    </source>
</evidence>
<dbReference type="GO" id="GO:0006313">
    <property type="term" value="P:DNA transposition"/>
    <property type="evidence" value="ECO:0007669"/>
    <property type="project" value="UniProtKB-UniRule"/>
</dbReference>
<keyword evidence="1 5" id="KW-0963">Cytoplasm</keyword>
<dbReference type="NCBIfam" id="NF002685">
    <property type="entry name" value="PRK02436.1"/>
    <property type="match status" value="1"/>
</dbReference>
<dbReference type="InterPro" id="IPR002104">
    <property type="entry name" value="Integrase_catalytic"/>
</dbReference>
<dbReference type="InterPro" id="IPR010998">
    <property type="entry name" value="Integrase_recombinase_N"/>
</dbReference>
<keyword evidence="2 5" id="KW-0229">DNA integration</keyword>
<feature type="domain" description="Tyr recombinase" evidence="6">
    <location>
        <begin position="91"/>
        <end position="246"/>
    </location>
</feature>
<dbReference type="GO" id="GO:0009037">
    <property type="term" value="F:tyrosine-based site-specific recombinase activity"/>
    <property type="evidence" value="ECO:0007669"/>
    <property type="project" value="UniProtKB-UniRule"/>
</dbReference>
<dbReference type="InterPro" id="IPR013762">
    <property type="entry name" value="Integrase-like_cat_sf"/>
</dbReference>
<feature type="domain" description="Core-binding (CB)" evidence="7">
    <location>
        <begin position="1"/>
        <end position="72"/>
    </location>
</feature>
<dbReference type="Gene3D" id="1.10.150.130">
    <property type="match status" value="1"/>
</dbReference>
<dbReference type="AlphaFoldDB" id="A0A6N7X3V8"/>
<dbReference type="OrthoDB" id="2241487at2"/>
<name>A0A6N7X3V8_STRAY</name>
<comment type="function">
    <text evidence="5">Putative tyrosine recombinase. Not involved in the cutting and rejoining of the recombining DNA molecules on dif(SL) site.</text>
</comment>
<dbReference type="Gene3D" id="1.10.443.10">
    <property type="entry name" value="Intergrase catalytic core"/>
    <property type="match status" value="1"/>
</dbReference>
<dbReference type="GeneID" id="99636113"/>
<keyword evidence="4 5" id="KW-0233">DNA recombination</keyword>
<dbReference type="InterPro" id="IPR011010">
    <property type="entry name" value="DNA_brk_join_enz"/>
</dbReference>
<comment type="subcellular location">
    <subcellularLocation>
        <location evidence="5">Cytoplasm</location>
    </subcellularLocation>
</comment>
<dbReference type="PROSITE" id="PS51898">
    <property type="entry name" value="TYR_RECOMBINASE"/>
    <property type="match status" value="1"/>
</dbReference>
<evidence type="ECO:0000313" key="8">
    <source>
        <dbReference type="EMBL" id="MST53358.1"/>
    </source>
</evidence>
<evidence type="ECO:0000256" key="4">
    <source>
        <dbReference type="ARBA" id="ARBA00023172"/>
    </source>
</evidence>
<dbReference type="RefSeq" id="WP_154454585.1">
    <property type="nucleotide sequence ID" value="NZ_BRXN01000004.1"/>
</dbReference>
<dbReference type="Proteomes" id="UP000471052">
    <property type="component" value="Unassembled WGS sequence"/>
</dbReference>
<organism evidence="8 10">
    <name type="scientific">Streptococcus alactolyticus</name>
    <dbReference type="NCBI Taxonomy" id="29389"/>
    <lineage>
        <taxon>Bacteria</taxon>
        <taxon>Bacillati</taxon>
        <taxon>Bacillota</taxon>
        <taxon>Bacilli</taxon>
        <taxon>Lactobacillales</taxon>
        <taxon>Streptococcaceae</taxon>
        <taxon>Streptococcus</taxon>
    </lineage>
</organism>
<dbReference type="EMBL" id="VUNP01000008">
    <property type="protein sequence ID" value="MST53358.1"/>
    <property type="molecule type" value="Genomic_DNA"/>
</dbReference>
<reference evidence="9 11" key="2">
    <citation type="submission" date="2022-12" db="EMBL/GenBank/DDBJ databases">
        <title>Streptococcus alactolyticus LGM, complete genome.</title>
        <authorList>
            <person name="Liu Z."/>
            <person name="Mu C."/>
            <person name="Zhu W."/>
        </authorList>
    </citation>
    <scope>NUCLEOTIDE SEQUENCE [LARGE SCALE GENOMIC DNA]</scope>
    <source>
        <strain evidence="9 11">LGM</strain>
    </source>
</reference>
<evidence type="ECO:0000256" key="1">
    <source>
        <dbReference type="ARBA" id="ARBA00022490"/>
    </source>
</evidence>
<proteinExistence type="inferred from homology"/>
<dbReference type="HAMAP" id="MF_01817">
    <property type="entry name" value="Recomb_XerD_like"/>
    <property type="match status" value="1"/>
</dbReference>
<keyword evidence="3 5" id="KW-0238">DNA-binding</keyword>
<dbReference type="Proteomes" id="UP001212085">
    <property type="component" value="Chromosome"/>
</dbReference>